<name>A0A507BCA2_9PEZI</name>
<proteinExistence type="predicted"/>
<evidence type="ECO:0000256" key="1">
    <source>
        <dbReference type="SAM" id="MobiDB-lite"/>
    </source>
</evidence>
<dbReference type="RefSeq" id="XP_030999248.1">
    <property type="nucleotide sequence ID" value="XM_031137452.1"/>
</dbReference>
<protein>
    <submittedName>
        <fullName evidence="2">Uncharacterized protein</fullName>
    </submittedName>
</protein>
<evidence type="ECO:0000313" key="2">
    <source>
        <dbReference type="EMBL" id="TPX17537.1"/>
    </source>
</evidence>
<comment type="caution">
    <text evidence="2">The sequence shown here is derived from an EMBL/GenBank/DDBJ whole genome shotgun (WGS) entry which is preliminary data.</text>
</comment>
<dbReference type="GeneID" id="41970627"/>
<dbReference type="EMBL" id="SKBQ01000013">
    <property type="protein sequence ID" value="TPX17537.1"/>
    <property type="molecule type" value="Genomic_DNA"/>
</dbReference>
<dbReference type="InParanoid" id="A0A507BCA2"/>
<dbReference type="OrthoDB" id="5242522at2759"/>
<sequence>MSSSASSIDVTSKVGVVITSGSSTTSSAAASTSSSESSSTKGIVNSTGTGTGFNATTSGKYMNTTMSTGLPSLTSIELVVNKTMIANVTSTGRFANSTTSAPFLNITSTAKVTNATSGILNSTSTAKWLNHTITSAPFLNTTSTARFWNSTRFANSTSTGRFLNTTRTTSSATPTATIDKTCGETGTPFSVRVGQPGGFFDGWYLKVSGDGILFTSSANYSSQFSVEGSGHLCAIGYVGESGNAAVAVVETRGDGSAVYLIDGQMALDLEPEYKSLNCSVGDGLACAEGAMKNWVGCGMQLDLSSQAGDGVVVDTFNCTSVTLTAEYS</sequence>
<keyword evidence="3" id="KW-1185">Reference proteome</keyword>
<organism evidence="2 3">
    <name type="scientific">Thyridium curvatum</name>
    <dbReference type="NCBI Taxonomy" id="1093900"/>
    <lineage>
        <taxon>Eukaryota</taxon>
        <taxon>Fungi</taxon>
        <taxon>Dikarya</taxon>
        <taxon>Ascomycota</taxon>
        <taxon>Pezizomycotina</taxon>
        <taxon>Sordariomycetes</taxon>
        <taxon>Sordariomycetidae</taxon>
        <taxon>Thyridiales</taxon>
        <taxon>Thyridiaceae</taxon>
        <taxon>Thyridium</taxon>
    </lineage>
</organism>
<dbReference type="AlphaFoldDB" id="A0A507BCA2"/>
<evidence type="ECO:0000313" key="3">
    <source>
        <dbReference type="Proteomes" id="UP000319257"/>
    </source>
</evidence>
<reference evidence="2 3" key="1">
    <citation type="submission" date="2019-06" db="EMBL/GenBank/DDBJ databases">
        <title>Draft genome sequence of the filamentous fungus Phialemoniopsis curvata isolated from diesel fuel.</title>
        <authorList>
            <person name="Varaljay V.A."/>
            <person name="Lyon W.J."/>
            <person name="Crouch A.L."/>
            <person name="Drake C.E."/>
            <person name="Hollomon J.M."/>
            <person name="Nadeau L.J."/>
            <person name="Nunn H.S."/>
            <person name="Stevenson B.S."/>
            <person name="Bojanowski C.L."/>
            <person name="Crookes-Goodson W.J."/>
        </authorList>
    </citation>
    <scope>NUCLEOTIDE SEQUENCE [LARGE SCALE GENOMIC DNA]</scope>
    <source>
        <strain evidence="2 3">D216</strain>
    </source>
</reference>
<accession>A0A507BCA2</accession>
<feature type="region of interest" description="Disordered" evidence="1">
    <location>
        <begin position="22"/>
        <end position="49"/>
    </location>
</feature>
<feature type="compositionally biased region" description="Low complexity" evidence="1">
    <location>
        <begin position="22"/>
        <end position="44"/>
    </location>
</feature>
<dbReference type="Proteomes" id="UP000319257">
    <property type="component" value="Unassembled WGS sequence"/>
</dbReference>
<gene>
    <name evidence="2" type="ORF">E0L32_003180</name>
</gene>